<dbReference type="RefSeq" id="WP_326623198.1">
    <property type="nucleotide sequence ID" value="NZ_CP109106.1"/>
</dbReference>
<dbReference type="Proteomes" id="UP001344251">
    <property type="component" value="Chromosome"/>
</dbReference>
<dbReference type="PANTHER" id="PTHR43194">
    <property type="entry name" value="HYDROLASE ALPHA/BETA FOLD FAMILY"/>
    <property type="match status" value="1"/>
</dbReference>
<evidence type="ECO:0000313" key="3">
    <source>
        <dbReference type="Proteomes" id="UP001344251"/>
    </source>
</evidence>
<dbReference type="InterPro" id="IPR050228">
    <property type="entry name" value="Carboxylesterase_BioH"/>
</dbReference>
<dbReference type="PANTHER" id="PTHR43194:SF2">
    <property type="entry name" value="PEROXISOMAL MEMBRANE PROTEIN LPX1"/>
    <property type="match status" value="1"/>
</dbReference>
<name>A0ABZ1FTW0_9ACTN</name>
<evidence type="ECO:0000313" key="2">
    <source>
        <dbReference type="EMBL" id="WSB73586.1"/>
    </source>
</evidence>
<keyword evidence="2" id="KW-0378">Hydrolase</keyword>
<reference evidence="2 3" key="1">
    <citation type="submission" date="2022-10" db="EMBL/GenBank/DDBJ databases">
        <title>The complete genomes of actinobacterial strains from the NBC collection.</title>
        <authorList>
            <person name="Joergensen T.S."/>
            <person name="Alvarez Arevalo M."/>
            <person name="Sterndorff E.B."/>
            <person name="Faurdal D."/>
            <person name="Vuksanovic O."/>
            <person name="Mourched A.-S."/>
            <person name="Charusanti P."/>
            <person name="Shaw S."/>
            <person name="Blin K."/>
            <person name="Weber T."/>
        </authorList>
    </citation>
    <scope>NUCLEOTIDE SEQUENCE [LARGE SCALE GENOMIC DNA]</scope>
    <source>
        <strain evidence="2 3">NBC 01774</strain>
    </source>
</reference>
<keyword evidence="3" id="KW-1185">Reference proteome</keyword>
<organism evidence="2 3">
    <name type="scientific">Streptomyces decoyicus</name>
    <dbReference type="NCBI Taxonomy" id="249567"/>
    <lineage>
        <taxon>Bacteria</taxon>
        <taxon>Bacillati</taxon>
        <taxon>Actinomycetota</taxon>
        <taxon>Actinomycetes</taxon>
        <taxon>Kitasatosporales</taxon>
        <taxon>Streptomycetaceae</taxon>
        <taxon>Streptomyces</taxon>
    </lineage>
</organism>
<sequence length="269" mass="29781">MTMATRATTQYFRTPDGIRLAYLDLGGTGRPVLALHGAYGRGRSMLGLADHLGPEYRLIALDQRGHGLSDHPDDYGREGYIADAAALVEHLGLGPVAIVGHSLGGITAYQLAARRQELVSAVVVVDFPAEYRAPIGDDQLCALPTHFPSMRAMLDALAFMDEPRHFTESAVEEPEGWRFLWRPEEVHAAKVAVRGDWWDDFTAAKQPLMVVRGGRSTVVPHQHAEEMIRLRPGTEVVTIDGHHDFYITHQAELGATVREFLDRTEPWAV</sequence>
<dbReference type="InterPro" id="IPR000073">
    <property type="entry name" value="AB_hydrolase_1"/>
</dbReference>
<feature type="domain" description="AB hydrolase-1" evidence="1">
    <location>
        <begin position="31"/>
        <end position="249"/>
    </location>
</feature>
<protein>
    <submittedName>
        <fullName evidence="2">Alpha/beta hydrolase</fullName>
    </submittedName>
</protein>
<dbReference type="SUPFAM" id="SSF53474">
    <property type="entry name" value="alpha/beta-Hydrolases"/>
    <property type="match status" value="1"/>
</dbReference>
<dbReference type="Pfam" id="PF00561">
    <property type="entry name" value="Abhydrolase_1"/>
    <property type="match status" value="1"/>
</dbReference>
<evidence type="ECO:0000259" key="1">
    <source>
        <dbReference type="Pfam" id="PF00561"/>
    </source>
</evidence>
<accession>A0ABZ1FTW0</accession>
<dbReference type="Gene3D" id="3.40.50.1820">
    <property type="entry name" value="alpha/beta hydrolase"/>
    <property type="match status" value="1"/>
</dbReference>
<gene>
    <name evidence="2" type="ORF">OG863_39730</name>
</gene>
<dbReference type="PRINTS" id="PR00111">
    <property type="entry name" value="ABHYDROLASE"/>
</dbReference>
<dbReference type="EMBL" id="CP109106">
    <property type="protein sequence ID" value="WSB73586.1"/>
    <property type="molecule type" value="Genomic_DNA"/>
</dbReference>
<proteinExistence type="predicted"/>
<dbReference type="GO" id="GO:0016787">
    <property type="term" value="F:hydrolase activity"/>
    <property type="evidence" value="ECO:0007669"/>
    <property type="project" value="UniProtKB-KW"/>
</dbReference>
<dbReference type="InterPro" id="IPR029058">
    <property type="entry name" value="AB_hydrolase_fold"/>
</dbReference>